<proteinExistence type="predicted"/>
<feature type="signal peptide" evidence="2">
    <location>
        <begin position="1"/>
        <end position="23"/>
    </location>
</feature>
<dbReference type="RefSeq" id="WP_344086166.1">
    <property type="nucleotide sequence ID" value="NZ_BAAALS010000028.1"/>
</dbReference>
<keyword evidence="4" id="KW-1185">Reference proteome</keyword>
<name>A0ABP4X562_9ACTN</name>
<gene>
    <name evidence="3" type="ORF">GCM10009681_47430</name>
</gene>
<feature type="compositionally biased region" description="Gly residues" evidence="1">
    <location>
        <begin position="40"/>
        <end position="53"/>
    </location>
</feature>
<evidence type="ECO:0000313" key="3">
    <source>
        <dbReference type="EMBL" id="GAA1770537.1"/>
    </source>
</evidence>
<feature type="chain" id="PRO_5045156141" evidence="2">
    <location>
        <begin position="24"/>
        <end position="189"/>
    </location>
</feature>
<dbReference type="Proteomes" id="UP001500655">
    <property type="component" value="Unassembled WGS sequence"/>
</dbReference>
<reference evidence="4" key="1">
    <citation type="journal article" date="2019" name="Int. J. Syst. Evol. Microbiol.">
        <title>The Global Catalogue of Microorganisms (GCM) 10K type strain sequencing project: providing services to taxonomists for standard genome sequencing and annotation.</title>
        <authorList>
            <consortium name="The Broad Institute Genomics Platform"/>
            <consortium name="The Broad Institute Genome Sequencing Center for Infectious Disease"/>
            <person name="Wu L."/>
            <person name="Ma J."/>
        </authorList>
    </citation>
    <scope>NUCLEOTIDE SEQUENCE [LARGE SCALE GENOMIC DNA]</scope>
    <source>
        <strain evidence="4">JCM 13249</strain>
    </source>
</reference>
<evidence type="ECO:0000256" key="1">
    <source>
        <dbReference type="SAM" id="MobiDB-lite"/>
    </source>
</evidence>
<feature type="region of interest" description="Disordered" evidence="1">
    <location>
        <begin position="26"/>
        <end position="57"/>
    </location>
</feature>
<sequence>MALQRRRGLLVVTAVMAIGLALAGCGDDEPKSTGSSGATAGSGRGGGGGGGGGNDEREAALVKYAQCMRDNGVASFPDPVGGRLQLQARRGSELDPENPTFQAAQKACKALEPPGLMQQGAQPEQQEAMLKFVKCMRENGVPNMPDPQPDGRMLIDRGAGVDPESSAYKAAQDKCRNLLPGGVAPGGGS</sequence>
<dbReference type="PROSITE" id="PS51257">
    <property type="entry name" value="PROKAR_LIPOPROTEIN"/>
    <property type="match status" value="1"/>
</dbReference>
<keyword evidence="2" id="KW-0732">Signal</keyword>
<comment type="caution">
    <text evidence="3">The sequence shown here is derived from an EMBL/GenBank/DDBJ whole genome shotgun (WGS) entry which is preliminary data.</text>
</comment>
<organism evidence="3 4">
    <name type="scientific">Luedemannella helvata</name>
    <dbReference type="NCBI Taxonomy" id="349315"/>
    <lineage>
        <taxon>Bacteria</taxon>
        <taxon>Bacillati</taxon>
        <taxon>Actinomycetota</taxon>
        <taxon>Actinomycetes</taxon>
        <taxon>Micromonosporales</taxon>
        <taxon>Micromonosporaceae</taxon>
        <taxon>Luedemannella</taxon>
    </lineage>
</organism>
<feature type="region of interest" description="Disordered" evidence="1">
    <location>
        <begin position="141"/>
        <end position="169"/>
    </location>
</feature>
<accession>A0ABP4X562</accession>
<evidence type="ECO:0000256" key="2">
    <source>
        <dbReference type="SAM" id="SignalP"/>
    </source>
</evidence>
<protein>
    <submittedName>
        <fullName evidence="3">Uncharacterized protein</fullName>
    </submittedName>
</protein>
<evidence type="ECO:0000313" key="4">
    <source>
        <dbReference type="Proteomes" id="UP001500655"/>
    </source>
</evidence>
<dbReference type="EMBL" id="BAAALS010000028">
    <property type="protein sequence ID" value="GAA1770537.1"/>
    <property type="molecule type" value="Genomic_DNA"/>
</dbReference>